<dbReference type="AlphaFoldDB" id="A0A0L6UBR8"/>
<feature type="region of interest" description="Disordered" evidence="1">
    <location>
        <begin position="542"/>
        <end position="571"/>
    </location>
</feature>
<feature type="compositionally biased region" description="Basic and acidic residues" evidence="1">
    <location>
        <begin position="542"/>
        <end position="557"/>
    </location>
</feature>
<comment type="caution">
    <text evidence="2">The sequence shown here is derived from an EMBL/GenBank/DDBJ whole genome shotgun (WGS) entry which is preliminary data.</text>
</comment>
<dbReference type="Gene3D" id="3.30.420.10">
    <property type="entry name" value="Ribonuclease H-like superfamily/Ribonuclease H"/>
    <property type="match status" value="1"/>
</dbReference>
<reference evidence="2 3" key="1">
    <citation type="submission" date="2015-08" db="EMBL/GenBank/DDBJ databases">
        <title>Next Generation Sequencing and Analysis of the Genome of Puccinia sorghi L Schw, the Causal Agent of Maize Common Rust.</title>
        <authorList>
            <person name="Rochi L."/>
            <person name="Burguener G."/>
            <person name="Darino M."/>
            <person name="Turjanski A."/>
            <person name="Kreff E."/>
            <person name="Dieguez M.J."/>
            <person name="Sacco F."/>
        </authorList>
    </citation>
    <scope>NUCLEOTIDE SEQUENCE [LARGE SCALE GENOMIC DNA]</scope>
    <source>
        <strain evidence="2 3">RO10H11247</strain>
    </source>
</reference>
<protein>
    <recommendedName>
        <fullName evidence="4">Integrase catalytic domain-containing protein</fullName>
    </recommendedName>
</protein>
<evidence type="ECO:0000256" key="1">
    <source>
        <dbReference type="SAM" id="MobiDB-lite"/>
    </source>
</evidence>
<dbReference type="VEuPathDB" id="FungiDB:VP01_767g2"/>
<dbReference type="PANTHER" id="PTHR42648:SF24">
    <property type="entry name" value="INTEGRASE CATALYTIC DOMAIN-CONTAINING PROTEIN"/>
    <property type="match status" value="1"/>
</dbReference>
<dbReference type="GO" id="GO:0003676">
    <property type="term" value="F:nucleic acid binding"/>
    <property type="evidence" value="ECO:0007669"/>
    <property type="project" value="InterPro"/>
</dbReference>
<evidence type="ECO:0008006" key="4">
    <source>
        <dbReference type="Google" id="ProtNLM"/>
    </source>
</evidence>
<dbReference type="SUPFAM" id="SSF53098">
    <property type="entry name" value="Ribonuclease H-like"/>
    <property type="match status" value="1"/>
</dbReference>
<dbReference type="EMBL" id="LAVV01013138">
    <property type="protein sequence ID" value="KNZ45951.1"/>
    <property type="molecule type" value="Genomic_DNA"/>
</dbReference>
<dbReference type="InterPro" id="IPR012337">
    <property type="entry name" value="RNaseH-like_sf"/>
</dbReference>
<proteinExistence type="predicted"/>
<dbReference type="InterPro" id="IPR039537">
    <property type="entry name" value="Retrotran_Ty1/copia-like"/>
</dbReference>
<feature type="region of interest" description="Disordered" evidence="1">
    <location>
        <begin position="1"/>
        <end position="28"/>
    </location>
</feature>
<organism evidence="2 3">
    <name type="scientific">Puccinia sorghi</name>
    <dbReference type="NCBI Taxonomy" id="27349"/>
    <lineage>
        <taxon>Eukaryota</taxon>
        <taxon>Fungi</taxon>
        <taxon>Dikarya</taxon>
        <taxon>Basidiomycota</taxon>
        <taxon>Pucciniomycotina</taxon>
        <taxon>Pucciniomycetes</taxon>
        <taxon>Pucciniales</taxon>
        <taxon>Pucciniaceae</taxon>
        <taxon>Puccinia</taxon>
    </lineage>
</organism>
<gene>
    <name evidence="2" type="ORF">VP01_767g2</name>
</gene>
<dbReference type="PANTHER" id="PTHR42648">
    <property type="entry name" value="TRANSPOSASE, PUTATIVE-RELATED"/>
    <property type="match status" value="1"/>
</dbReference>
<evidence type="ECO:0000313" key="2">
    <source>
        <dbReference type="EMBL" id="KNZ45951.1"/>
    </source>
</evidence>
<accession>A0A0L6UBR8</accession>
<sequence>MGDRGEGKITTGTNGKTPGQWVHPTTHQQHWAQQSSHLNIQTNLAITLPSVTLPDDNSEGDNEEPKELIKNSEAECIYLLLYFLVWLAQDWLIYIIKEFQQLPPGPDSYLCSQKYIQKITKQLRLEPNIDSQICCPSCFTLSPVCEEAIFTPLPTTIPLIYPLLSIPYPRLCKVEVVCEFKSTASSDVVDIQQLRAWKRFSLRTDNFFAINFNTFFQCTLTGLIHLGTSFLTPGFNGSSGPDCLLSSSEVLHKALGHVSYRRIQQRLGIPLKNYSSCKACAVSKVIKGSFHTQHSKASKPFEEIHLDISEVGTCLTQAIDLEARQIGYYPTLIHSDRGTEFINKYLLDFCNKNLICARYSNAYTPQQNGLAESEIIKSSTLTLNQIPSHKSKKSLFELFKNRSLPLNYFKPIGLRVDFRDLSENTNSKLAQICKLGRILGYNDELQSYKILTDDGKIVNSKHLKFLDFNVSFSSDEGNITIDEETDCEDLSGEILYVVDGSFDEIPSNSMNESVCNEVEEIEDVKDDENLFSNPLRLKAERRHDEITRREPGRDRRGGTVCPKTTRHVSEN</sequence>
<keyword evidence="3" id="KW-1185">Reference proteome</keyword>
<evidence type="ECO:0000313" key="3">
    <source>
        <dbReference type="Proteomes" id="UP000037035"/>
    </source>
</evidence>
<name>A0A0L6UBR8_9BASI</name>
<feature type="compositionally biased region" description="Polar residues" evidence="1">
    <location>
        <begin position="10"/>
        <end position="28"/>
    </location>
</feature>
<dbReference type="Proteomes" id="UP000037035">
    <property type="component" value="Unassembled WGS sequence"/>
</dbReference>
<dbReference type="InterPro" id="IPR036397">
    <property type="entry name" value="RNaseH_sf"/>
</dbReference>